<dbReference type="AlphaFoldDB" id="A0A6A4WN36"/>
<dbReference type="InterPro" id="IPR051217">
    <property type="entry name" value="Insect_Cuticle_Struc_Prot"/>
</dbReference>
<dbReference type="GO" id="GO:0042302">
    <property type="term" value="F:structural constituent of cuticle"/>
    <property type="evidence" value="ECO:0007669"/>
    <property type="project" value="UniProtKB-UniRule"/>
</dbReference>
<keyword evidence="5" id="KW-1185">Reference proteome</keyword>
<dbReference type="GO" id="GO:0031012">
    <property type="term" value="C:extracellular matrix"/>
    <property type="evidence" value="ECO:0007669"/>
    <property type="project" value="TreeGrafter"/>
</dbReference>
<feature type="signal peptide" evidence="3">
    <location>
        <begin position="1"/>
        <end position="15"/>
    </location>
</feature>
<evidence type="ECO:0000256" key="2">
    <source>
        <dbReference type="PROSITE-ProRule" id="PRU00497"/>
    </source>
</evidence>
<keyword evidence="3" id="KW-0732">Signal</keyword>
<protein>
    <submittedName>
        <fullName evidence="4">Pro-resilin</fullName>
    </submittedName>
</protein>
<dbReference type="PANTHER" id="PTHR12236">
    <property type="entry name" value="STRUCTURAL CONTITUENT OF CUTICLE"/>
    <property type="match status" value="1"/>
</dbReference>
<sequence length="161" mass="17940">MKFFVVAALVAVAAAAPSTPYSPRPAYHPAPAYHQPSYKEPAQPYQFDYAVNDHYSGAVFSQNENSDASNVNGYYSVNLPDGRVQTVKYVADQQGYGGYNAEVTYEGEARYDEYKPSYKPSYKPASYAAPSYKPAYQPAYKPAYQPSYKPAYQPAYKPAYN</sequence>
<organism evidence="4 5">
    <name type="scientific">Amphibalanus amphitrite</name>
    <name type="common">Striped barnacle</name>
    <name type="synonym">Balanus amphitrite</name>
    <dbReference type="NCBI Taxonomy" id="1232801"/>
    <lineage>
        <taxon>Eukaryota</taxon>
        <taxon>Metazoa</taxon>
        <taxon>Ecdysozoa</taxon>
        <taxon>Arthropoda</taxon>
        <taxon>Crustacea</taxon>
        <taxon>Multicrustacea</taxon>
        <taxon>Cirripedia</taxon>
        <taxon>Thoracica</taxon>
        <taxon>Thoracicalcarea</taxon>
        <taxon>Balanomorpha</taxon>
        <taxon>Balanoidea</taxon>
        <taxon>Balanidae</taxon>
        <taxon>Amphibalaninae</taxon>
        <taxon>Amphibalanus</taxon>
    </lineage>
</organism>
<evidence type="ECO:0000313" key="5">
    <source>
        <dbReference type="Proteomes" id="UP000440578"/>
    </source>
</evidence>
<dbReference type="PRINTS" id="PR00947">
    <property type="entry name" value="CUTICLE"/>
</dbReference>
<comment type="caution">
    <text evidence="4">The sequence shown here is derived from an EMBL/GenBank/DDBJ whole genome shotgun (WGS) entry which is preliminary data.</text>
</comment>
<name>A0A6A4WN36_AMPAM</name>
<feature type="chain" id="PRO_5025682294" evidence="3">
    <location>
        <begin position="16"/>
        <end position="161"/>
    </location>
</feature>
<dbReference type="GO" id="GO:0005615">
    <property type="term" value="C:extracellular space"/>
    <property type="evidence" value="ECO:0007669"/>
    <property type="project" value="TreeGrafter"/>
</dbReference>
<dbReference type="PROSITE" id="PS51155">
    <property type="entry name" value="CHIT_BIND_RR_2"/>
    <property type="match status" value="1"/>
</dbReference>
<gene>
    <name evidence="4" type="primary">resilin_60</name>
    <name evidence="4" type="ORF">FJT64_020032</name>
</gene>
<proteinExistence type="predicted"/>
<keyword evidence="1 2" id="KW-0193">Cuticle</keyword>
<evidence type="ECO:0000256" key="3">
    <source>
        <dbReference type="SAM" id="SignalP"/>
    </source>
</evidence>
<dbReference type="EMBL" id="VIIS01000465">
    <property type="protein sequence ID" value="KAF0308767.1"/>
    <property type="molecule type" value="Genomic_DNA"/>
</dbReference>
<evidence type="ECO:0000313" key="4">
    <source>
        <dbReference type="EMBL" id="KAF0308767.1"/>
    </source>
</evidence>
<dbReference type="PANTHER" id="PTHR12236:SF79">
    <property type="entry name" value="CUTICULAR PROTEIN 50CB-RELATED"/>
    <property type="match status" value="1"/>
</dbReference>
<accession>A0A6A4WN36</accession>
<reference evidence="4 5" key="1">
    <citation type="submission" date="2019-07" db="EMBL/GenBank/DDBJ databases">
        <title>Draft genome assembly of a fouling barnacle, Amphibalanus amphitrite (Darwin, 1854): The first reference genome for Thecostraca.</title>
        <authorList>
            <person name="Kim W."/>
        </authorList>
    </citation>
    <scope>NUCLEOTIDE SEQUENCE [LARGE SCALE GENOMIC DNA]</scope>
    <source>
        <strain evidence="4">SNU_AA5</strain>
        <tissue evidence="4">Soma without cirri and trophi</tissue>
    </source>
</reference>
<dbReference type="Proteomes" id="UP000440578">
    <property type="component" value="Unassembled WGS sequence"/>
</dbReference>
<dbReference type="Pfam" id="PF00379">
    <property type="entry name" value="Chitin_bind_4"/>
    <property type="match status" value="1"/>
</dbReference>
<dbReference type="InterPro" id="IPR000618">
    <property type="entry name" value="Insect_cuticle"/>
</dbReference>
<evidence type="ECO:0000256" key="1">
    <source>
        <dbReference type="ARBA" id="ARBA00022460"/>
    </source>
</evidence>